<evidence type="ECO:0000256" key="2">
    <source>
        <dbReference type="ARBA" id="ARBA00022763"/>
    </source>
</evidence>
<evidence type="ECO:0000256" key="6">
    <source>
        <dbReference type="HAMAP-Rule" id="MF_00031"/>
    </source>
</evidence>
<dbReference type="GO" id="GO:0005737">
    <property type="term" value="C:cytoplasm"/>
    <property type="evidence" value="ECO:0007669"/>
    <property type="project" value="UniProtKB-SubCell"/>
</dbReference>
<dbReference type="SUPFAM" id="SSF47781">
    <property type="entry name" value="RuvA domain 2-like"/>
    <property type="match status" value="1"/>
</dbReference>
<name>A0A7C4QJY6_9PLAN</name>
<comment type="subcellular location">
    <subcellularLocation>
        <location evidence="6">Cytoplasm</location>
    </subcellularLocation>
</comment>
<dbReference type="InterPro" id="IPR011114">
    <property type="entry name" value="RuvA_C"/>
</dbReference>
<keyword evidence="7" id="KW-0547">Nucleotide-binding</keyword>
<sequence length="207" mass="23199">MITRITGTLVRLTEQAAQIDVGPFEHEVYLPEFVRRQLQPLVGQTVALRTLEYLEGNPQQGRLTPRLIGFLSDAELEFFELIGSVDGMGVKKTLRAMVRPVREIAQAIEEQDVKSLTLLPGIGPALAERIVAKLRRKMTRFALMIARDFPPEPVAERGVLQDAFEALLSLGYDAAAAREKLDGVCQGKRKFQSVDEVIFAIYQREHP</sequence>
<dbReference type="EMBL" id="DSVQ01000018">
    <property type="protein sequence ID" value="HGT40701.1"/>
    <property type="molecule type" value="Genomic_DNA"/>
</dbReference>
<evidence type="ECO:0000256" key="5">
    <source>
        <dbReference type="ARBA" id="ARBA00023204"/>
    </source>
</evidence>
<proteinExistence type="inferred from homology"/>
<dbReference type="AlphaFoldDB" id="A0A7C4QJY6"/>
<dbReference type="GO" id="GO:0005524">
    <property type="term" value="F:ATP binding"/>
    <property type="evidence" value="ECO:0007669"/>
    <property type="project" value="InterPro"/>
</dbReference>
<keyword evidence="1 6" id="KW-0963">Cytoplasm</keyword>
<comment type="caution">
    <text evidence="6">Lacks conserved residue(s) required for the propagation of feature annotation.</text>
</comment>
<dbReference type="GO" id="GO:0009379">
    <property type="term" value="C:Holliday junction helicase complex"/>
    <property type="evidence" value="ECO:0007669"/>
    <property type="project" value="InterPro"/>
</dbReference>
<dbReference type="InterPro" id="IPR010994">
    <property type="entry name" value="RuvA_2-like"/>
</dbReference>
<dbReference type="HAMAP" id="MF_00031">
    <property type="entry name" value="DNA_HJ_migration_RuvA"/>
    <property type="match status" value="1"/>
</dbReference>
<keyword evidence="2 6" id="KW-0227">DNA damage</keyword>
<keyword evidence="3 6" id="KW-0238">DNA-binding</keyword>
<evidence type="ECO:0000256" key="3">
    <source>
        <dbReference type="ARBA" id="ARBA00023125"/>
    </source>
</evidence>
<comment type="function">
    <text evidence="6">The RuvA-RuvB-RuvC complex processes Holliday junction (HJ) DNA during genetic recombination and DNA repair, while the RuvA-RuvB complex plays an important role in the rescue of blocked DNA replication forks via replication fork reversal (RFR). RuvA specifically binds to HJ cruciform DNA, conferring on it an open structure. The RuvB hexamer acts as an ATP-dependent pump, pulling dsDNA into and through the RuvAB complex. HJ branch migration allows RuvC to scan DNA until it finds its consensus sequence, where it cleaves and resolves the cruciform DNA.</text>
</comment>
<dbReference type="GO" id="GO:0009378">
    <property type="term" value="F:four-way junction helicase activity"/>
    <property type="evidence" value="ECO:0007669"/>
    <property type="project" value="InterPro"/>
</dbReference>
<feature type="region of interest" description="Domain III" evidence="6">
    <location>
        <begin position="155"/>
        <end position="207"/>
    </location>
</feature>
<dbReference type="GO" id="GO:0006281">
    <property type="term" value="P:DNA repair"/>
    <property type="evidence" value="ECO:0007669"/>
    <property type="project" value="UniProtKB-UniRule"/>
</dbReference>
<comment type="subunit">
    <text evidence="6">Homotetramer. Forms an RuvA(8)-RuvB(12)-Holliday junction (HJ) complex. HJ DNA is sandwiched between 2 RuvA tetramers; dsDNA enters through RuvA and exits via RuvB. An RuvB hexamer assembles on each DNA strand where it exits the tetramer. Each RuvB hexamer is contacted by two RuvA subunits (via domain III) on 2 adjacent RuvB subunits; this complex drives branch migration. In the full resolvosome a probable DNA-RuvA(4)-RuvB(12)-RuvC(2) complex forms which resolves the HJ.</text>
</comment>
<dbReference type="Gene3D" id="1.10.150.20">
    <property type="entry name" value="5' to 3' exonuclease, C-terminal subdomain"/>
    <property type="match status" value="1"/>
</dbReference>
<keyword evidence="4 6" id="KW-0233">DNA recombination</keyword>
<dbReference type="NCBIfam" id="TIGR00084">
    <property type="entry name" value="ruvA"/>
    <property type="match status" value="1"/>
</dbReference>
<keyword evidence="7" id="KW-0067">ATP-binding</keyword>
<comment type="similarity">
    <text evidence="6">Belongs to the RuvA family.</text>
</comment>
<keyword evidence="7" id="KW-0378">Hydrolase</keyword>
<keyword evidence="7" id="KW-0347">Helicase</keyword>
<protein>
    <recommendedName>
        <fullName evidence="6">Holliday junction branch migration complex subunit RuvA</fullName>
    </recommendedName>
</protein>
<evidence type="ECO:0000313" key="7">
    <source>
        <dbReference type="EMBL" id="HGT40701.1"/>
    </source>
</evidence>
<dbReference type="Pfam" id="PF14520">
    <property type="entry name" value="HHH_5"/>
    <property type="match status" value="1"/>
</dbReference>
<dbReference type="GO" id="GO:0006310">
    <property type="term" value="P:DNA recombination"/>
    <property type="evidence" value="ECO:0007669"/>
    <property type="project" value="UniProtKB-UniRule"/>
</dbReference>
<evidence type="ECO:0000256" key="4">
    <source>
        <dbReference type="ARBA" id="ARBA00023172"/>
    </source>
</evidence>
<keyword evidence="5 6" id="KW-0234">DNA repair</keyword>
<organism evidence="7">
    <name type="scientific">Schlesneria paludicola</name>
    <dbReference type="NCBI Taxonomy" id="360056"/>
    <lineage>
        <taxon>Bacteria</taxon>
        <taxon>Pseudomonadati</taxon>
        <taxon>Planctomycetota</taxon>
        <taxon>Planctomycetia</taxon>
        <taxon>Planctomycetales</taxon>
        <taxon>Planctomycetaceae</taxon>
        <taxon>Schlesneria</taxon>
    </lineage>
</organism>
<dbReference type="CDD" id="cd14332">
    <property type="entry name" value="UBA_RuvA_C"/>
    <property type="match status" value="1"/>
</dbReference>
<gene>
    <name evidence="6" type="primary">ruvA</name>
    <name evidence="7" type="ORF">ENS64_15765</name>
</gene>
<dbReference type="InterPro" id="IPR000085">
    <property type="entry name" value="RuvA"/>
</dbReference>
<comment type="domain">
    <text evidence="6">Has three domains with a flexible linker between the domains II and III and assumes an 'L' shape. Domain III is highly mobile and contacts RuvB.</text>
</comment>
<evidence type="ECO:0000256" key="1">
    <source>
        <dbReference type="ARBA" id="ARBA00022490"/>
    </source>
</evidence>
<dbReference type="GO" id="GO:0000400">
    <property type="term" value="F:four-way junction DNA binding"/>
    <property type="evidence" value="ECO:0007669"/>
    <property type="project" value="UniProtKB-UniRule"/>
</dbReference>
<dbReference type="GO" id="GO:0048476">
    <property type="term" value="C:Holliday junction resolvase complex"/>
    <property type="evidence" value="ECO:0007669"/>
    <property type="project" value="UniProtKB-UniRule"/>
</dbReference>
<comment type="caution">
    <text evidence="7">The sequence shown here is derived from an EMBL/GenBank/DDBJ whole genome shotgun (WGS) entry which is preliminary data.</text>
</comment>
<accession>A0A7C4QJY6</accession>
<reference evidence="7" key="1">
    <citation type="journal article" date="2020" name="mSystems">
        <title>Genome- and Community-Level Interaction Insights into Carbon Utilization and Element Cycling Functions of Hydrothermarchaeota in Hydrothermal Sediment.</title>
        <authorList>
            <person name="Zhou Z."/>
            <person name="Liu Y."/>
            <person name="Xu W."/>
            <person name="Pan J."/>
            <person name="Luo Z.H."/>
            <person name="Li M."/>
        </authorList>
    </citation>
    <scope>NUCLEOTIDE SEQUENCE [LARGE SCALE GENOMIC DNA]</scope>
    <source>
        <strain evidence="7">SpSt-508</strain>
    </source>
</reference>